<evidence type="ECO:0000313" key="3">
    <source>
        <dbReference type="EMBL" id="OGL66616.1"/>
    </source>
</evidence>
<dbReference type="Gene3D" id="3.40.1480.10">
    <property type="entry name" value="MOFRL domain"/>
    <property type="match status" value="1"/>
</dbReference>
<accession>A0A1F7TKV2</accession>
<dbReference type="Gene3D" id="3.40.50.10180">
    <property type="entry name" value="Glycerate kinase, MOFRL-like N-terminal domain"/>
    <property type="match status" value="1"/>
</dbReference>
<protein>
    <recommendedName>
        <fullName evidence="5">Glycerate kinase</fullName>
    </recommendedName>
</protein>
<evidence type="ECO:0000259" key="1">
    <source>
        <dbReference type="Pfam" id="PF05161"/>
    </source>
</evidence>
<dbReference type="InterPro" id="IPR038614">
    <property type="entry name" value="GK_N_sf"/>
</dbReference>
<organism evidence="3 4">
    <name type="scientific">Candidatus Uhrbacteria bacterium RIFCSPHIGHO2_01_FULL_63_20</name>
    <dbReference type="NCBI Taxonomy" id="1802385"/>
    <lineage>
        <taxon>Bacteria</taxon>
        <taxon>Candidatus Uhriibacteriota</taxon>
    </lineage>
</organism>
<dbReference type="Proteomes" id="UP000177885">
    <property type="component" value="Unassembled WGS sequence"/>
</dbReference>
<dbReference type="GO" id="GO:0005737">
    <property type="term" value="C:cytoplasm"/>
    <property type="evidence" value="ECO:0007669"/>
    <property type="project" value="TreeGrafter"/>
</dbReference>
<dbReference type="PANTHER" id="PTHR12227:SF0">
    <property type="entry name" value="GLYCERATE KINASE"/>
    <property type="match status" value="1"/>
</dbReference>
<evidence type="ECO:0000313" key="4">
    <source>
        <dbReference type="Proteomes" id="UP000177885"/>
    </source>
</evidence>
<dbReference type="Pfam" id="PF13660">
    <property type="entry name" value="DUF4147"/>
    <property type="match status" value="1"/>
</dbReference>
<evidence type="ECO:0000259" key="2">
    <source>
        <dbReference type="Pfam" id="PF13660"/>
    </source>
</evidence>
<dbReference type="EMBL" id="MGDT01000007">
    <property type="protein sequence ID" value="OGL66616.1"/>
    <property type="molecule type" value="Genomic_DNA"/>
</dbReference>
<dbReference type="InterPro" id="IPR007835">
    <property type="entry name" value="MOFRL"/>
</dbReference>
<dbReference type="InterPro" id="IPR039760">
    <property type="entry name" value="MOFRL_protein"/>
</dbReference>
<dbReference type="PANTHER" id="PTHR12227">
    <property type="entry name" value="GLYCERATE KINASE"/>
    <property type="match status" value="1"/>
</dbReference>
<dbReference type="InterPro" id="IPR037035">
    <property type="entry name" value="GK-like_C_sf"/>
</dbReference>
<reference evidence="3 4" key="1">
    <citation type="journal article" date="2016" name="Nat. Commun.">
        <title>Thousands of microbial genomes shed light on interconnected biogeochemical processes in an aquifer system.</title>
        <authorList>
            <person name="Anantharaman K."/>
            <person name="Brown C.T."/>
            <person name="Hug L.A."/>
            <person name="Sharon I."/>
            <person name="Castelle C.J."/>
            <person name="Probst A.J."/>
            <person name="Thomas B.C."/>
            <person name="Singh A."/>
            <person name="Wilkins M.J."/>
            <person name="Karaoz U."/>
            <person name="Brodie E.L."/>
            <person name="Williams K.H."/>
            <person name="Hubbard S.S."/>
            <person name="Banfield J.F."/>
        </authorList>
    </citation>
    <scope>NUCLEOTIDE SEQUENCE [LARGE SCALE GENOMIC DNA]</scope>
</reference>
<proteinExistence type="predicted"/>
<feature type="domain" description="MOFRL-associated" evidence="2">
    <location>
        <begin position="16"/>
        <end position="239"/>
    </location>
</feature>
<dbReference type="STRING" id="1802385.A2856_02870"/>
<comment type="caution">
    <text evidence="3">The sequence shown here is derived from an EMBL/GenBank/DDBJ whole genome shotgun (WGS) entry which is preliminary data.</text>
</comment>
<dbReference type="GO" id="GO:0008887">
    <property type="term" value="F:glycerate kinase activity"/>
    <property type="evidence" value="ECO:0007669"/>
    <property type="project" value="InterPro"/>
</dbReference>
<feature type="domain" description="MOFRL" evidence="1">
    <location>
        <begin position="314"/>
        <end position="416"/>
    </location>
</feature>
<gene>
    <name evidence="3" type="ORF">A2856_02870</name>
</gene>
<dbReference type="Pfam" id="PF05161">
    <property type="entry name" value="MOFRL"/>
    <property type="match status" value="1"/>
</dbReference>
<sequence>MKNARALSSTPLRRDALAILEAGLKAVETSAAVRRAVRRDGDRLKIGSRAYRLSRFKNVYLVAIGKAAFDASMELEKILGKRLIDGLALDVKGGALARVASRVGTHPYPSLQNMKATGEIMALLKHAEADDLVIAVVSGGGSAMLCWPTQLTCKELSSLTEMLMRKGAAIQEMNTVRKHTSDIQGGQLAQLAYPARVAGLIFSDVPGDDLSTVASGPTFLDPTTKADAARVLAKYDLLKACRLPRCELKETPKEAKLFDHVANTQVVSGAQAVEAMKEEARRLGYRPRVFSAAVTGEAREVGERFARSVKPGEALIAAGETTVTISGKGGEGGRNQALALSALPLVHDDALVLSCATDGIDHTPAAGAIADLVTREAAKRKGLDPERSLSRHDEFPFFSAAGAHILTGVTGMNVSDVMLGLRRK</sequence>
<evidence type="ECO:0008006" key="5">
    <source>
        <dbReference type="Google" id="ProtNLM"/>
    </source>
</evidence>
<dbReference type="InterPro" id="IPR025286">
    <property type="entry name" value="MOFRL_assoc_dom"/>
</dbReference>
<dbReference type="SUPFAM" id="SSF82544">
    <property type="entry name" value="GckA/TtuD-like"/>
    <property type="match status" value="1"/>
</dbReference>
<dbReference type="AlphaFoldDB" id="A0A1F7TKV2"/>
<name>A0A1F7TKV2_9BACT</name>